<dbReference type="GO" id="GO:0009007">
    <property type="term" value="F:site-specific DNA-methyltransferase (adenine-specific) activity"/>
    <property type="evidence" value="ECO:0007669"/>
    <property type="project" value="UniProtKB-EC"/>
</dbReference>
<sequence>MTINFQQCRKFLQDFNFQDLFIQQLGWEFPAVNKPVFMEFDEQKYTRSPIAALAGAVVFEITCNGAEIPNARTLEAIYREIAQLHLENLLIFIDHNRTQSLWYWVRREGSKIYPRDHVFTKSQTGDLLLSKISALRVGIEEIEEITVIDIAERLQRGFDVERVTKSFFQKFQEQHTTFLSLIKGIDNQADKRLYTSVLLNRLMFVYFLQKKGFIKGFTSDDNTFYLQNQLDKSKARGENLFYQEFLTTLFFEGFAKPEQQRSPHTQALIGNVKYLNGGLFLKHQIEQEYQNILIPDAAFVSVFNLFAKFSWNLDDTPGGSDNEINPYVLGYIFEKYINQKAFGAYYTRPEITGYLCDRTINKLILHQVNQLKPSRKFDNINDLITKLDADLCQSLLDDILPHISLLDPACGSGAFLIAAMQTLIYIYSHVMATIDMRITNPTLKERVHQERSAHNSLQYYIKKQIITNNLYGVDIMPEAVEIAKLRLFLELVASAHTVDDLEPLPNIDFNIMAGNSLIGLIRVDATAFDAVGKSQQGNLLQALAADNYQKILAEKNHSIQLYKKHAFLPGEEQGTNQDDRLLMLRQHIDQLNHQCQGKLNNLLLDEFSQRLGIKYEQGQLTGKPQKRTLNLKDIEELKPFHWGYHFDKVLARGGFDAIITNPPWEIFKPNAREFFSQYSELVTKKKMNIKAFEKEQKQLLQDEEIANAWLKYQSEFPHVSAYYRSAEQYKNQISLVNGKKSGTDINLYKLFVEQCFNLLRSEGECGIVIPSGIYTDLGTKQLREMLFTQTKIDAVFGISNERFIFEGVDHRFKFCLLTFEKGGSTNSFMSGFRINPREAVQVNELDIFLHNHDEHIKIAVPLIRQLSPDSLSVMEFKNEVDICIAEKMLQFPLLGEKITGKWNLRLSREFDMTNDSKLFHQQPKKGRLPLYEGKMIHQFTHLYAQPRYWIDELEGRRAILGKNETDHGQILDYQTYRLGFRSVASSTNERSLISSILPQSVFCGNSLLVSQTYLQNNQIAINNQEMLFSLTIFNSFVIDYFLRQKVTTNLNMFFIYQLPVPRLTAGDKYFQDIVERAAKLICTTPEFDQLAQAVGIETHENGVTDETERGHLRAELDGIIAHLYGLTEEEFTYILTTFPLVPQPVKQAALQAYRTFTPTSKP</sequence>
<evidence type="ECO:0000256" key="3">
    <source>
        <dbReference type="ARBA" id="ARBA00022679"/>
    </source>
</evidence>
<dbReference type="GO" id="GO:0032259">
    <property type="term" value="P:methylation"/>
    <property type="evidence" value="ECO:0007669"/>
    <property type="project" value="UniProtKB-KW"/>
</dbReference>
<dbReference type="RefSeq" id="WP_280654984.1">
    <property type="nucleotide sequence ID" value="NZ_JANQDH010000075.1"/>
</dbReference>
<dbReference type="PRINTS" id="PR00507">
    <property type="entry name" value="N12N6MTFRASE"/>
</dbReference>
<dbReference type="PANTHER" id="PTHR33841">
    <property type="entry name" value="DNA METHYLTRANSFERASE YEEA-RELATED"/>
    <property type="match status" value="1"/>
</dbReference>
<dbReference type="PANTHER" id="PTHR33841:SF1">
    <property type="entry name" value="DNA METHYLTRANSFERASE A"/>
    <property type="match status" value="1"/>
</dbReference>
<evidence type="ECO:0000256" key="5">
    <source>
        <dbReference type="ARBA" id="ARBA00047942"/>
    </source>
</evidence>
<dbReference type="InterPro" id="IPR002052">
    <property type="entry name" value="DNA_methylase_N6_adenine_CS"/>
</dbReference>
<comment type="caution">
    <text evidence="7">The sequence shown here is derived from an EMBL/GenBank/DDBJ whole genome shotgun (WGS) entry which is preliminary data.</text>
</comment>
<dbReference type="GO" id="GO:0003676">
    <property type="term" value="F:nucleic acid binding"/>
    <property type="evidence" value="ECO:0007669"/>
    <property type="project" value="InterPro"/>
</dbReference>
<keyword evidence="7" id="KW-0067">ATP-binding</keyword>
<evidence type="ECO:0000313" key="8">
    <source>
        <dbReference type="Proteomes" id="UP001159387"/>
    </source>
</evidence>
<evidence type="ECO:0000259" key="6">
    <source>
        <dbReference type="Pfam" id="PF07669"/>
    </source>
</evidence>
<dbReference type="Gene3D" id="3.40.50.150">
    <property type="entry name" value="Vaccinia Virus protein VP39"/>
    <property type="match status" value="1"/>
</dbReference>
<dbReference type="InterPro" id="IPR029063">
    <property type="entry name" value="SAM-dependent_MTases_sf"/>
</dbReference>
<dbReference type="Pfam" id="PF07669">
    <property type="entry name" value="Eco57I"/>
    <property type="match status" value="2"/>
</dbReference>
<accession>A0AA43GSS7</accession>
<dbReference type="AlphaFoldDB" id="A0AA43GSS7"/>
<reference evidence="7 8" key="1">
    <citation type="journal article" date="2023" name="J. Phycol.">
        <title>Chrysosporum ovalisporum is synonymous with the true-branching cyanobacterium Umezakia natans (Nostocales/Aphanizomenonaceae).</title>
        <authorList>
            <person name="McGregor G.B."/>
            <person name="Sendall B.C."/>
            <person name="Niiyama Y."/>
            <person name="Tuji A."/>
            <person name="Willis A."/>
        </authorList>
    </citation>
    <scope>NUCLEOTIDE SEQUENCE [LARGE SCALE GENOMIC DNA]</scope>
    <source>
        <strain evidence="7 8">ANA360D</strain>
    </source>
</reference>
<evidence type="ECO:0000256" key="1">
    <source>
        <dbReference type="ARBA" id="ARBA00011900"/>
    </source>
</evidence>
<dbReference type="PROSITE" id="PS00092">
    <property type="entry name" value="N6_MTASE"/>
    <property type="match status" value="1"/>
</dbReference>
<dbReference type="SUPFAM" id="SSF53335">
    <property type="entry name" value="S-adenosyl-L-methionine-dependent methyltransferases"/>
    <property type="match status" value="1"/>
</dbReference>
<protein>
    <recommendedName>
        <fullName evidence="1">site-specific DNA-methyltransferase (adenine-specific)</fullName>
        <ecNumber evidence="1">2.1.1.72</ecNumber>
    </recommendedName>
</protein>
<evidence type="ECO:0000256" key="2">
    <source>
        <dbReference type="ARBA" id="ARBA00022603"/>
    </source>
</evidence>
<keyword evidence="3" id="KW-0808">Transferase</keyword>
<dbReference type="InterPro" id="IPR050953">
    <property type="entry name" value="N4_N6_ade-DNA_methylase"/>
</dbReference>
<evidence type="ECO:0000313" key="7">
    <source>
        <dbReference type="EMBL" id="MDH6060994.1"/>
    </source>
</evidence>
<feature type="domain" description="Type II methyltransferase M.TaqI-like" evidence="6">
    <location>
        <begin position="468"/>
        <end position="688"/>
    </location>
</feature>
<dbReference type="EMBL" id="JANQDH010000075">
    <property type="protein sequence ID" value="MDH6060994.1"/>
    <property type="molecule type" value="Genomic_DNA"/>
</dbReference>
<keyword evidence="7" id="KW-0547">Nucleotide-binding</keyword>
<keyword evidence="8" id="KW-1185">Reference proteome</keyword>
<dbReference type="EC" id="2.1.1.72" evidence="1"/>
<keyword evidence="4" id="KW-0949">S-adenosyl-L-methionine</keyword>
<evidence type="ECO:0000256" key="4">
    <source>
        <dbReference type="ARBA" id="ARBA00022691"/>
    </source>
</evidence>
<dbReference type="GO" id="GO:0005524">
    <property type="term" value="F:ATP binding"/>
    <property type="evidence" value="ECO:0007669"/>
    <property type="project" value="UniProtKB-KW"/>
</dbReference>
<comment type="catalytic activity">
    <reaction evidence="5">
        <text>a 2'-deoxyadenosine in DNA + S-adenosyl-L-methionine = an N(6)-methyl-2'-deoxyadenosine in DNA + S-adenosyl-L-homocysteine + H(+)</text>
        <dbReference type="Rhea" id="RHEA:15197"/>
        <dbReference type="Rhea" id="RHEA-COMP:12418"/>
        <dbReference type="Rhea" id="RHEA-COMP:12419"/>
        <dbReference type="ChEBI" id="CHEBI:15378"/>
        <dbReference type="ChEBI" id="CHEBI:57856"/>
        <dbReference type="ChEBI" id="CHEBI:59789"/>
        <dbReference type="ChEBI" id="CHEBI:90615"/>
        <dbReference type="ChEBI" id="CHEBI:90616"/>
        <dbReference type="EC" id="2.1.1.72"/>
    </reaction>
</comment>
<keyword evidence="2" id="KW-0489">Methyltransferase</keyword>
<feature type="domain" description="Type II methyltransferase M.TaqI-like" evidence="6">
    <location>
        <begin position="729"/>
        <end position="801"/>
    </location>
</feature>
<dbReference type="Proteomes" id="UP001159387">
    <property type="component" value="Unassembled WGS sequence"/>
</dbReference>
<dbReference type="GO" id="GO:0006304">
    <property type="term" value="P:DNA modification"/>
    <property type="evidence" value="ECO:0007669"/>
    <property type="project" value="InterPro"/>
</dbReference>
<name>A0AA43GSS7_9CYAN</name>
<proteinExistence type="predicted"/>
<gene>
    <name evidence="7" type="ORF">NWP17_11160</name>
</gene>
<organism evidence="7 8">
    <name type="scientific">Chrysosporum bergii ANA360D</name>
    <dbReference type="NCBI Taxonomy" id="617107"/>
    <lineage>
        <taxon>Bacteria</taxon>
        <taxon>Bacillati</taxon>
        <taxon>Cyanobacteriota</taxon>
        <taxon>Cyanophyceae</taxon>
        <taxon>Nostocales</taxon>
        <taxon>Nodulariaceae</taxon>
        <taxon>Chrysosporum</taxon>
    </lineage>
</organism>
<dbReference type="InterPro" id="IPR011639">
    <property type="entry name" value="MethylTrfase_TaqI-like_dom"/>
</dbReference>